<dbReference type="EMBL" id="FNBN01000006">
    <property type="protein sequence ID" value="SDG79513.1"/>
    <property type="molecule type" value="Genomic_DNA"/>
</dbReference>
<dbReference type="OrthoDB" id="1432662at2"/>
<dbReference type="InterPro" id="IPR052917">
    <property type="entry name" value="Stress-Dev_Protein"/>
</dbReference>
<dbReference type="PANTHER" id="PTHR34818:SF1">
    <property type="entry name" value="PROTEIN BLI-3"/>
    <property type="match status" value="1"/>
</dbReference>
<dbReference type="SUPFAM" id="SSF50475">
    <property type="entry name" value="FMN-binding split barrel"/>
    <property type="match status" value="1"/>
</dbReference>
<dbReference type="Gene3D" id="2.30.110.10">
    <property type="entry name" value="Electron Transport, Fmn-binding Protein, Chain A"/>
    <property type="match status" value="1"/>
</dbReference>
<dbReference type="InterPro" id="IPR038725">
    <property type="entry name" value="YdaG_split_barrel_FMN-bd"/>
</dbReference>
<reference evidence="2 3" key="1">
    <citation type="submission" date="2016-10" db="EMBL/GenBank/DDBJ databases">
        <authorList>
            <person name="de Groot N.N."/>
        </authorList>
    </citation>
    <scope>NUCLEOTIDE SEQUENCE [LARGE SCALE GENOMIC DNA]</scope>
    <source>
        <strain evidence="2 3">DSM 527</strain>
    </source>
</reference>
<gene>
    <name evidence="2" type="ORF">SAMN04488121_106314</name>
</gene>
<dbReference type="STRING" id="104663.SAMN04488121_106314"/>
<feature type="domain" description="General stress protein FMN-binding split barrel" evidence="1">
    <location>
        <begin position="9"/>
        <end position="156"/>
    </location>
</feature>
<accession>A0A1G7X5T8</accession>
<evidence type="ECO:0000259" key="1">
    <source>
        <dbReference type="Pfam" id="PF16242"/>
    </source>
</evidence>
<evidence type="ECO:0000313" key="3">
    <source>
        <dbReference type="Proteomes" id="UP000199045"/>
    </source>
</evidence>
<organism evidence="2 3">
    <name type="scientific">Chitinophaga filiformis</name>
    <name type="common">Myxococcus filiformis</name>
    <name type="synonym">Flexibacter filiformis</name>
    <dbReference type="NCBI Taxonomy" id="104663"/>
    <lineage>
        <taxon>Bacteria</taxon>
        <taxon>Pseudomonadati</taxon>
        <taxon>Bacteroidota</taxon>
        <taxon>Chitinophagia</taxon>
        <taxon>Chitinophagales</taxon>
        <taxon>Chitinophagaceae</taxon>
        <taxon>Chitinophaga</taxon>
    </lineage>
</organism>
<proteinExistence type="predicted"/>
<dbReference type="Proteomes" id="UP000199045">
    <property type="component" value="Unassembled WGS sequence"/>
</dbReference>
<dbReference type="PANTHER" id="PTHR34818">
    <property type="entry name" value="PROTEIN BLI-3"/>
    <property type="match status" value="1"/>
</dbReference>
<sequence length="167" mass="19200">MGAILKREDAIRKVSDLINEVRVCMFTTIDDHGHVISRPMATVDVDKDGNVWFFSNEYSGKVTQISENNELNLIYSHPGHNTYLNIFGIGSIIIDREKMRELWTPAVEAWFPEGIDDPRLCLLKVDTKQAWFWDNSSSKMVIFFNMLTSIITGKKYQEGEHGELDIE</sequence>
<dbReference type="RefSeq" id="WP_089835358.1">
    <property type="nucleotide sequence ID" value="NZ_FNBN01000006.1"/>
</dbReference>
<dbReference type="AlphaFoldDB" id="A0A1G7X5T8"/>
<dbReference type="Pfam" id="PF16242">
    <property type="entry name" value="Pyrid_ox_like"/>
    <property type="match status" value="1"/>
</dbReference>
<name>A0A1G7X5T8_CHIFI</name>
<protein>
    <submittedName>
        <fullName evidence="2">General stress protein 26</fullName>
    </submittedName>
</protein>
<evidence type="ECO:0000313" key="2">
    <source>
        <dbReference type="EMBL" id="SDG79513.1"/>
    </source>
</evidence>
<dbReference type="InterPro" id="IPR012349">
    <property type="entry name" value="Split_barrel_FMN-bd"/>
</dbReference>